<proteinExistence type="predicted"/>
<dbReference type="InterPro" id="IPR011701">
    <property type="entry name" value="MFS"/>
</dbReference>
<protein>
    <submittedName>
        <fullName evidence="10">Drug resistance transporter, EmrB/QacA subfamily</fullName>
    </submittedName>
</protein>
<evidence type="ECO:0000256" key="2">
    <source>
        <dbReference type="ARBA" id="ARBA00022448"/>
    </source>
</evidence>
<evidence type="ECO:0000256" key="1">
    <source>
        <dbReference type="ARBA" id="ARBA00004651"/>
    </source>
</evidence>
<feature type="transmembrane region" description="Helical" evidence="8">
    <location>
        <begin position="163"/>
        <end position="182"/>
    </location>
</feature>
<dbReference type="PANTHER" id="PTHR23501">
    <property type="entry name" value="MAJOR FACILITATOR SUPERFAMILY"/>
    <property type="match status" value="1"/>
</dbReference>
<dbReference type="Proteomes" id="UP000016986">
    <property type="component" value="Unassembled WGS sequence"/>
</dbReference>
<feature type="transmembrane region" description="Helical" evidence="8">
    <location>
        <begin position="61"/>
        <end position="80"/>
    </location>
</feature>
<gene>
    <name evidence="10" type="ORF">MBEHAL_1468</name>
</gene>
<feature type="domain" description="Major facilitator superfamily (MFS) profile" evidence="9">
    <location>
        <begin position="27"/>
        <end position="247"/>
    </location>
</feature>
<keyword evidence="2" id="KW-0813">Transport</keyword>
<keyword evidence="6 8" id="KW-0472">Membrane</keyword>
<dbReference type="InterPro" id="IPR020846">
    <property type="entry name" value="MFS_dom"/>
</dbReference>
<organism evidence="10 11">
    <name type="scientific">Halarchaeum acidiphilum MH1-52-1</name>
    <dbReference type="NCBI Taxonomy" id="1261545"/>
    <lineage>
        <taxon>Archaea</taxon>
        <taxon>Methanobacteriati</taxon>
        <taxon>Methanobacteriota</taxon>
        <taxon>Stenosarchaea group</taxon>
        <taxon>Halobacteria</taxon>
        <taxon>Halobacteriales</taxon>
        <taxon>Halobacteriaceae</taxon>
    </lineage>
</organism>
<reference evidence="10 11" key="1">
    <citation type="submission" date="2013-09" db="EMBL/GenBank/DDBJ databases">
        <title>Whole genome sequencing of Halarchaeum acidiphilum strain MH1-52-1.</title>
        <authorList>
            <person name="Shimane Y."/>
            <person name="Minegishi H."/>
            <person name="Nishi S."/>
            <person name="Echigo A."/>
            <person name="Shuto A."/>
            <person name="Konishi M."/>
            <person name="Ito T."/>
            <person name="Ohkuma M."/>
            <person name="Ohta Y."/>
            <person name="Nagano Y."/>
            <person name="Tsubouchi T."/>
            <person name="Mori K."/>
            <person name="Usui K."/>
            <person name="Kamekura M."/>
            <person name="Usami R."/>
            <person name="Takaki Y."/>
            <person name="Hatada Y."/>
        </authorList>
    </citation>
    <scope>NUCLEOTIDE SEQUENCE [LARGE SCALE GENOMIC DNA]</scope>
    <source>
        <strain evidence="10 11">JCM 16109</strain>
    </source>
</reference>
<keyword evidence="11" id="KW-1185">Reference proteome</keyword>
<dbReference type="eggNOG" id="arCOG00144">
    <property type="taxonomic scope" value="Archaea"/>
</dbReference>
<dbReference type="FunFam" id="1.20.1720.10:FF:000004">
    <property type="entry name" value="EmrB/QacA family drug resistance transporter"/>
    <property type="match status" value="1"/>
</dbReference>
<feature type="region of interest" description="Disordered" evidence="7">
    <location>
        <begin position="225"/>
        <end position="247"/>
    </location>
</feature>
<evidence type="ECO:0000256" key="3">
    <source>
        <dbReference type="ARBA" id="ARBA00022475"/>
    </source>
</evidence>
<evidence type="ECO:0000256" key="6">
    <source>
        <dbReference type="ARBA" id="ARBA00023136"/>
    </source>
</evidence>
<keyword evidence="3" id="KW-1003">Cell membrane</keyword>
<keyword evidence="4 8" id="KW-0812">Transmembrane</keyword>
<dbReference type="EMBL" id="BATA01000032">
    <property type="protein sequence ID" value="GAD52708.1"/>
    <property type="molecule type" value="Genomic_DNA"/>
</dbReference>
<evidence type="ECO:0000313" key="10">
    <source>
        <dbReference type="EMBL" id="GAD52708.1"/>
    </source>
</evidence>
<dbReference type="GO" id="GO:0005886">
    <property type="term" value="C:plasma membrane"/>
    <property type="evidence" value="ECO:0007669"/>
    <property type="project" value="UniProtKB-SubCell"/>
</dbReference>
<feature type="transmembrane region" description="Helical" evidence="8">
    <location>
        <begin position="131"/>
        <end position="151"/>
    </location>
</feature>
<evidence type="ECO:0000313" key="11">
    <source>
        <dbReference type="Proteomes" id="UP000016986"/>
    </source>
</evidence>
<evidence type="ECO:0000259" key="9">
    <source>
        <dbReference type="PROSITE" id="PS50850"/>
    </source>
</evidence>
<dbReference type="PANTHER" id="PTHR23501:SF197">
    <property type="entry name" value="COMD"/>
    <property type="match status" value="1"/>
</dbReference>
<dbReference type="AlphaFoldDB" id="U3AD52"/>
<comment type="subcellular location">
    <subcellularLocation>
        <location evidence="1">Cell membrane</location>
        <topology evidence="1">Multi-pass membrane protein</topology>
    </subcellularLocation>
</comment>
<dbReference type="InterPro" id="IPR036259">
    <property type="entry name" value="MFS_trans_sf"/>
</dbReference>
<feature type="transmembrane region" description="Helical" evidence="8">
    <location>
        <begin position="92"/>
        <end position="111"/>
    </location>
</feature>
<sequence>MSPVSESASGAADDDFLGGLGRERAVVLGGLMLGMLLGSIDQSIVSTALPVIVGDLGGAGSLSWIVTAYLITVSVTTPLYGKLSDIYGRSIVYEISIAIFLVGSALSGLAGDIPGLDAALSGMVQLALFRAIQGVGAGGLIAMATTILGDIFSPRERGQYMSYMMLIFGASTVAGPVFGGWITDQFSWRWIFYINVPIGLAAIAVIHTRLDLPVPEESHDIDYLARASSSSPSPRSCSPPRRSTTTG</sequence>
<keyword evidence="5 8" id="KW-1133">Transmembrane helix</keyword>
<evidence type="ECO:0000256" key="7">
    <source>
        <dbReference type="SAM" id="MobiDB-lite"/>
    </source>
</evidence>
<evidence type="ECO:0000256" key="8">
    <source>
        <dbReference type="SAM" id="Phobius"/>
    </source>
</evidence>
<evidence type="ECO:0000256" key="4">
    <source>
        <dbReference type="ARBA" id="ARBA00022692"/>
    </source>
</evidence>
<dbReference type="PROSITE" id="PS50850">
    <property type="entry name" value="MFS"/>
    <property type="match status" value="1"/>
</dbReference>
<dbReference type="GO" id="GO:0022857">
    <property type="term" value="F:transmembrane transporter activity"/>
    <property type="evidence" value="ECO:0007669"/>
    <property type="project" value="InterPro"/>
</dbReference>
<evidence type="ECO:0000256" key="5">
    <source>
        <dbReference type="ARBA" id="ARBA00022989"/>
    </source>
</evidence>
<dbReference type="Gene3D" id="1.20.1720.10">
    <property type="entry name" value="Multidrug resistance protein D"/>
    <property type="match status" value="1"/>
</dbReference>
<dbReference type="SUPFAM" id="SSF103473">
    <property type="entry name" value="MFS general substrate transporter"/>
    <property type="match status" value="1"/>
</dbReference>
<name>U3AD52_9EURY</name>
<accession>U3AD52</accession>
<dbReference type="Pfam" id="PF07690">
    <property type="entry name" value="MFS_1"/>
    <property type="match status" value="1"/>
</dbReference>
<comment type="caution">
    <text evidence="10">The sequence shown here is derived from an EMBL/GenBank/DDBJ whole genome shotgun (WGS) entry which is preliminary data.</text>
</comment>
<feature type="transmembrane region" description="Helical" evidence="8">
    <location>
        <begin position="188"/>
        <end position="206"/>
    </location>
</feature>